<evidence type="ECO:0000259" key="2">
    <source>
        <dbReference type="Pfam" id="PF02518"/>
    </source>
</evidence>
<keyword evidence="1" id="KW-1133">Transmembrane helix</keyword>
<proteinExistence type="predicted"/>
<dbReference type="InterPro" id="IPR010559">
    <property type="entry name" value="Sig_transdc_His_kin_internal"/>
</dbReference>
<dbReference type="SUPFAM" id="SSF55874">
    <property type="entry name" value="ATPase domain of HSP90 chaperone/DNA topoisomerase II/histidine kinase"/>
    <property type="match status" value="1"/>
</dbReference>
<organism evidence="4 5">
    <name type="scientific">Acidicapsa dinghuensis</name>
    <dbReference type="NCBI Taxonomy" id="2218256"/>
    <lineage>
        <taxon>Bacteria</taxon>
        <taxon>Pseudomonadati</taxon>
        <taxon>Acidobacteriota</taxon>
        <taxon>Terriglobia</taxon>
        <taxon>Terriglobales</taxon>
        <taxon>Acidobacteriaceae</taxon>
        <taxon>Acidicapsa</taxon>
    </lineage>
</organism>
<dbReference type="InterPro" id="IPR050640">
    <property type="entry name" value="Bact_2-comp_sensor_kinase"/>
</dbReference>
<gene>
    <name evidence="4" type="ORF">ACFPT7_05260</name>
</gene>
<feature type="domain" description="Signal transduction histidine kinase internal region" evidence="3">
    <location>
        <begin position="159"/>
        <end position="238"/>
    </location>
</feature>
<dbReference type="InterPro" id="IPR036890">
    <property type="entry name" value="HATPase_C_sf"/>
</dbReference>
<keyword evidence="1" id="KW-0812">Transmembrane</keyword>
<dbReference type="Pfam" id="PF02518">
    <property type="entry name" value="HATPase_c"/>
    <property type="match status" value="1"/>
</dbReference>
<dbReference type="PANTHER" id="PTHR34220:SF9">
    <property type="entry name" value="SIGNAL TRANSDUCTION HISTIDINE KINASE INTERNAL REGION DOMAIN-CONTAINING PROTEIN"/>
    <property type="match status" value="1"/>
</dbReference>
<dbReference type="EMBL" id="JBHSPH010000002">
    <property type="protein sequence ID" value="MFC5861691.1"/>
    <property type="molecule type" value="Genomic_DNA"/>
</dbReference>
<protein>
    <submittedName>
        <fullName evidence="4">Sensor histidine kinase</fullName>
        <ecNumber evidence="4">2.7.13.3</ecNumber>
    </submittedName>
</protein>
<dbReference type="Pfam" id="PF06580">
    <property type="entry name" value="His_kinase"/>
    <property type="match status" value="1"/>
</dbReference>
<dbReference type="EC" id="2.7.13.3" evidence="4"/>
<evidence type="ECO:0000259" key="3">
    <source>
        <dbReference type="Pfam" id="PF06580"/>
    </source>
</evidence>
<keyword evidence="4" id="KW-0808">Transferase</keyword>
<evidence type="ECO:0000256" key="1">
    <source>
        <dbReference type="SAM" id="Phobius"/>
    </source>
</evidence>
<name>A0ABW1ECU9_9BACT</name>
<keyword evidence="4" id="KW-0012">Acyltransferase</keyword>
<dbReference type="InterPro" id="IPR003594">
    <property type="entry name" value="HATPase_dom"/>
</dbReference>
<feature type="domain" description="Histidine kinase/HSP90-like ATPase" evidence="2">
    <location>
        <begin position="256"/>
        <end position="350"/>
    </location>
</feature>
<feature type="transmembrane region" description="Helical" evidence="1">
    <location>
        <begin position="35"/>
        <end position="59"/>
    </location>
</feature>
<keyword evidence="4" id="KW-0418">Kinase</keyword>
<evidence type="ECO:0000313" key="4">
    <source>
        <dbReference type="EMBL" id="MFC5861691.1"/>
    </source>
</evidence>
<dbReference type="GO" id="GO:0004673">
    <property type="term" value="F:protein histidine kinase activity"/>
    <property type="evidence" value="ECO:0007669"/>
    <property type="project" value="UniProtKB-EC"/>
</dbReference>
<dbReference type="Proteomes" id="UP001596091">
    <property type="component" value="Unassembled WGS sequence"/>
</dbReference>
<comment type="caution">
    <text evidence="4">The sequence shown here is derived from an EMBL/GenBank/DDBJ whole genome shotgun (WGS) entry which is preliminary data.</text>
</comment>
<dbReference type="PANTHER" id="PTHR34220">
    <property type="entry name" value="SENSOR HISTIDINE KINASE YPDA"/>
    <property type="match status" value="1"/>
</dbReference>
<accession>A0ABW1ECU9</accession>
<evidence type="ECO:0000313" key="5">
    <source>
        <dbReference type="Proteomes" id="UP001596091"/>
    </source>
</evidence>
<sequence length="353" mass="40120">MRSFAVALLCWTAAGFILGWETYSADRDSANYLPIAHYFVWTSANVYSWAIITPFLFAFARHYPFREGHIPQRILQYPSFAAAVVVVRPVFMTLLGWFYKPDQHQSFLDTVSLLREKEMFGELQITAVLFILSAYQNARREARLRQLREAELESRVSTAELQMLKMQLHPHFLFNSLQAATVLIHEDPAAAENVLQRLSELLRVALDDMRSMQVPLEQEITFLRYYIEIQKHRFQSRLEVHFAIAEDVQSFPVPSLILQPLVENAIHHGIGRHKGSDVIEVTAQRHGEQLLLQVKNTASELDPLSQPSGNGVGLKNTRARLQQMYGDQACVSLAPLVPKGVCVTVTMPMETSA</sequence>
<reference evidence="5" key="1">
    <citation type="journal article" date="2019" name="Int. J. Syst. Evol. Microbiol.">
        <title>The Global Catalogue of Microorganisms (GCM) 10K type strain sequencing project: providing services to taxonomists for standard genome sequencing and annotation.</title>
        <authorList>
            <consortium name="The Broad Institute Genomics Platform"/>
            <consortium name="The Broad Institute Genome Sequencing Center for Infectious Disease"/>
            <person name="Wu L."/>
            <person name="Ma J."/>
        </authorList>
    </citation>
    <scope>NUCLEOTIDE SEQUENCE [LARGE SCALE GENOMIC DNA]</scope>
    <source>
        <strain evidence="5">JCM 4087</strain>
    </source>
</reference>
<feature type="transmembrane region" description="Helical" evidence="1">
    <location>
        <begin position="119"/>
        <end position="138"/>
    </location>
</feature>
<dbReference type="Gene3D" id="3.30.565.10">
    <property type="entry name" value="Histidine kinase-like ATPase, C-terminal domain"/>
    <property type="match status" value="1"/>
</dbReference>
<feature type="transmembrane region" description="Helical" evidence="1">
    <location>
        <begin position="80"/>
        <end position="99"/>
    </location>
</feature>
<dbReference type="GO" id="GO:0016746">
    <property type="term" value="F:acyltransferase activity"/>
    <property type="evidence" value="ECO:0007669"/>
    <property type="project" value="UniProtKB-KW"/>
</dbReference>
<keyword evidence="1" id="KW-0472">Membrane</keyword>
<dbReference type="RefSeq" id="WP_263337199.1">
    <property type="nucleotide sequence ID" value="NZ_JAGSYH010000004.1"/>
</dbReference>
<keyword evidence="5" id="KW-1185">Reference proteome</keyword>